<accession>A0A6I4W3U2</accession>
<dbReference type="AlphaFoldDB" id="A0A6I4W3U2"/>
<evidence type="ECO:0000313" key="3">
    <source>
        <dbReference type="Proteomes" id="UP000431901"/>
    </source>
</evidence>
<evidence type="ECO:0000256" key="1">
    <source>
        <dbReference type="SAM" id="Phobius"/>
    </source>
</evidence>
<dbReference type="OrthoDB" id="8084250at2"/>
<proteinExistence type="predicted"/>
<organism evidence="2 3">
    <name type="scientific">Actinomadura rayongensis</name>
    <dbReference type="NCBI Taxonomy" id="1429076"/>
    <lineage>
        <taxon>Bacteria</taxon>
        <taxon>Bacillati</taxon>
        <taxon>Actinomycetota</taxon>
        <taxon>Actinomycetes</taxon>
        <taxon>Streptosporangiales</taxon>
        <taxon>Thermomonosporaceae</taxon>
        <taxon>Actinomadura</taxon>
    </lineage>
</organism>
<keyword evidence="1" id="KW-0812">Transmembrane</keyword>
<feature type="transmembrane region" description="Helical" evidence="1">
    <location>
        <begin position="42"/>
        <end position="60"/>
    </location>
</feature>
<comment type="caution">
    <text evidence="2">The sequence shown here is derived from an EMBL/GenBank/DDBJ whole genome shotgun (WGS) entry which is preliminary data.</text>
</comment>
<gene>
    <name evidence="2" type="ORF">GQ466_08565</name>
</gene>
<dbReference type="RefSeq" id="WP_161102155.1">
    <property type="nucleotide sequence ID" value="NZ_JBHLYI010000017.1"/>
</dbReference>
<keyword evidence="1" id="KW-1133">Transmembrane helix</keyword>
<keyword evidence="3" id="KW-1185">Reference proteome</keyword>
<feature type="transmembrane region" description="Helical" evidence="1">
    <location>
        <begin position="67"/>
        <end position="87"/>
    </location>
</feature>
<reference evidence="2 3" key="1">
    <citation type="submission" date="2019-12" db="EMBL/GenBank/DDBJ databases">
        <title>Nocardia macrotermitis sp. nov. and Nocardia aurantia sp. nov., isolated from the gut of the fungus growing-termite Macrotermes natalensis.</title>
        <authorList>
            <person name="Christine B."/>
            <person name="Rene B."/>
        </authorList>
    </citation>
    <scope>NUCLEOTIDE SEQUENCE [LARGE SCALE GENOMIC DNA]</scope>
    <source>
        <strain evidence="2 3">DSM 102126</strain>
    </source>
</reference>
<keyword evidence="1" id="KW-0472">Membrane</keyword>
<dbReference type="Proteomes" id="UP000431901">
    <property type="component" value="Unassembled WGS sequence"/>
</dbReference>
<protein>
    <submittedName>
        <fullName evidence="2">Uncharacterized protein</fullName>
    </submittedName>
</protein>
<name>A0A6I4W3U2_9ACTN</name>
<evidence type="ECO:0000313" key="2">
    <source>
        <dbReference type="EMBL" id="MXQ64088.1"/>
    </source>
</evidence>
<dbReference type="EMBL" id="WUTW01000001">
    <property type="protein sequence ID" value="MXQ64088.1"/>
    <property type="molecule type" value="Genomic_DNA"/>
</dbReference>
<sequence>MTSTLVYAFLAGLLGANGFPHFVKGISKEEFANPFSTAPIVNLLLGWPLLVIAVYLGGLAHIGAHPVAALAAGAVGVLLAGVFHAQVGALGKKPEPARER</sequence>